<evidence type="ECO:0000313" key="2">
    <source>
        <dbReference type="EMBL" id="KAF9923712.1"/>
    </source>
</evidence>
<dbReference type="Proteomes" id="UP000749646">
    <property type="component" value="Unassembled WGS sequence"/>
</dbReference>
<organism evidence="2 3">
    <name type="scientific">Modicella reniformis</name>
    <dbReference type="NCBI Taxonomy" id="1440133"/>
    <lineage>
        <taxon>Eukaryota</taxon>
        <taxon>Fungi</taxon>
        <taxon>Fungi incertae sedis</taxon>
        <taxon>Mucoromycota</taxon>
        <taxon>Mortierellomycotina</taxon>
        <taxon>Mortierellomycetes</taxon>
        <taxon>Mortierellales</taxon>
        <taxon>Mortierellaceae</taxon>
        <taxon>Modicella</taxon>
    </lineage>
</organism>
<feature type="region of interest" description="Disordered" evidence="1">
    <location>
        <begin position="202"/>
        <end position="282"/>
    </location>
</feature>
<dbReference type="OrthoDB" id="10648656at2759"/>
<gene>
    <name evidence="2" type="ORF">BGZ65_008706</name>
</gene>
<proteinExistence type="predicted"/>
<protein>
    <submittedName>
        <fullName evidence="2">Uncharacterized protein</fullName>
    </submittedName>
</protein>
<evidence type="ECO:0000256" key="1">
    <source>
        <dbReference type="SAM" id="MobiDB-lite"/>
    </source>
</evidence>
<dbReference type="EMBL" id="JAAAHW010010670">
    <property type="protein sequence ID" value="KAF9923712.1"/>
    <property type="molecule type" value="Genomic_DNA"/>
</dbReference>
<name>A0A9P6IJ71_9FUNG</name>
<reference evidence="2" key="1">
    <citation type="journal article" date="2020" name="Fungal Divers.">
        <title>Resolving the Mortierellaceae phylogeny through synthesis of multi-gene phylogenetics and phylogenomics.</title>
        <authorList>
            <person name="Vandepol N."/>
            <person name="Liber J."/>
            <person name="Desiro A."/>
            <person name="Na H."/>
            <person name="Kennedy M."/>
            <person name="Barry K."/>
            <person name="Grigoriev I.V."/>
            <person name="Miller A.N."/>
            <person name="O'Donnell K."/>
            <person name="Stajich J.E."/>
            <person name="Bonito G."/>
        </authorList>
    </citation>
    <scope>NUCLEOTIDE SEQUENCE</scope>
    <source>
        <strain evidence="2">MES-2147</strain>
    </source>
</reference>
<dbReference type="AlphaFoldDB" id="A0A9P6IJ71"/>
<accession>A0A9P6IJ71</accession>
<sequence>MSNINEKITNCTNSYMGGAKQSLGEKIDNPELAAAGAAQKNQADAAATVTTSKTQNDGYGHQVLGQTQQKNSTSAATPAAAAAAAATAVRHILSNVLPATATASAASATSAGVPKTTAETAPGFLLSPYEQEYQQQQYVLYHQQLREQQRQHHHQRLDSVSSVSSVGSTNTVSSIGIAPLGWSLPGMAPPQITDQDLRYYQSQPQHKRTDSTTGSLLGDDLSSGVPSPSPSHISLISDHSESPLMAPVAPLAPKKHQAVHPEQGTPTRTLTPDPADYKVEVK</sequence>
<comment type="caution">
    <text evidence="2">The sequence shown here is derived from an EMBL/GenBank/DDBJ whole genome shotgun (WGS) entry which is preliminary data.</text>
</comment>
<keyword evidence="3" id="KW-1185">Reference proteome</keyword>
<evidence type="ECO:0000313" key="3">
    <source>
        <dbReference type="Proteomes" id="UP000749646"/>
    </source>
</evidence>
<feature type="region of interest" description="Disordered" evidence="1">
    <location>
        <begin position="146"/>
        <end position="165"/>
    </location>
</feature>